<evidence type="ECO:0000256" key="2">
    <source>
        <dbReference type="ARBA" id="ARBA00022801"/>
    </source>
</evidence>
<dbReference type="InterPro" id="IPR000868">
    <property type="entry name" value="Isochorismatase-like_dom"/>
</dbReference>
<dbReference type="PANTHER" id="PTHR43540">
    <property type="entry name" value="PEROXYUREIDOACRYLATE/UREIDOACRYLATE AMIDOHYDROLASE-RELATED"/>
    <property type="match status" value="1"/>
</dbReference>
<dbReference type="EMBL" id="LFZO01000988">
    <property type="protein sequence ID" value="KXS94348.1"/>
    <property type="molecule type" value="Genomic_DNA"/>
</dbReference>
<dbReference type="InterPro" id="IPR050272">
    <property type="entry name" value="Isochorismatase-like_hydrls"/>
</dbReference>
<proteinExistence type="inferred from homology"/>
<organism evidence="4 5">
    <name type="scientific">Pseudocercospora musae</name>
    <dbReference type="NCBI Taxonomy" id="113226"/>
    <lineage>
        <taxon>Eukaryota</taxon>
        <taxon>Fungi</taxon>
        <taxon>Dikarya</taxon>
        <taxon>Ascomycota</taxon>
        <taxon>Pezizomycotina</taxon>
        <taxon>Dothideomycetes</taxon>
        <taxon>Dothideomycetidae</taxon>
        <taxon>Mycosphaerellales</taxon>
        <taxon>Mycosphaerellaceae</taxon>
        <taxon>Pseudocercospora</taxon>
    </lineage>
</organism>
<dbReference type="AlphaFoldDB" id="A0A139GVW8"/>
<protein>
    <recommendedName>
        <fullName evidence="3">Isochorismatase-like domain-containing protein</fullName>
    </recommendedName>
</protein>
<dbReference type="PANTHER" id="PTHR43540:SF1">
    <property type="entry name" value="ISOCHORISMATASE HYDROLASE"/>
    <property type="match status" value="1"/>
</dbReference>
<name>A0A139GVW8_9PEZI</name>
<accession>A0A139GVW8</accession>
<evidence type="ECO:0000259" key="3">
    <source>
        <dbReference type="Pfam" id="PF00857"/>
    </source>
</evidence>
<dbReference type="GO" id="GO:0016787">
    <property type="term" value="F:hydrolase activity"/>
    <property type="evidence" value="ECO:0007669"/>
    <property type="project" value="UniProtKB-KW"/>
</dbReference>
<dbReference type="InterPro" id="IPR036380">
    <property type="entry name" value="Isochorismatase-like_sf"/>
</dbReference>
<evidence type="ECO:0000313" key="4">
    <source>
        <dbReference type="EMBL" id="KXS94347.1"/>
    </source>
</evidence>
<dbReference type="OrthoDB" id="5226580at2759"/>
<keyword evidence="2" id="KW-0378">Hydrolase</keyword>
<dbReference type="Pfam" id="PF00857">
    <property type="entry name" value="Isochorismatase"/>
    <property type="match status" value="1"/>
</dbReference>
<dbReference type="EMBL" id="LFZO01000988">
    <property type="protein sequence ID" value="KXS94347.1"/>
    <property type="molecule type" value="Genomic_DNA"/>
</dbReference>
<comment type="similarity">
    <text evidence="1">Belongs to the isochorismatase family.</text>
</comment>
<comment type="caution">
    <text evidence="4">The sequence shown here is derived from an EMBL/GenBank/DDBJ whole genome shotgun (WGS) entry which is preliminary data.</text>
</comment>
<keyword evidence="5" id="KW-1185">Reference proteome</keyword>
<sequence>MSSESKHPEPDSYKASGFGNRIGWGKRPALILIDVCAAYFTAGSPLNCSSNPNAVAAPGIMRRLVQAARGAKVPVIHTQVLYTKQDMSDAGLFYLKARALDVWLKGNTRGYDALLPGLEPLEGEVVILKKHASAFFGTELAGTLHLLGVDTVVIAGVSTSGCVRATTLDAMQHNYRPMVVASACGDRSQAIHDANIFDMDAKMADVVGEDEAIEKLKAGWPKE</sequence>
<dbReference type="SUPFAM" id="SSF52499">
    <property type="entry name" value="Isochorismatase-like hydrolases"/>
    <property type="match status" value="1"/>
</dbReference>
<gene>
    <name evidence="4" type="ORF">AC579_7275</name>
</gene>
<dbReference type="Proteomes" id="UP000073492">
    <property type="component" value="Unassembled WGS sequence"/>
</dbReference>
<reference evidence="4 5" key="1">
    <citation type="submission" date="2015-07" db="EMBL/GenBank/DDBJ databases">
        <title>Comparative genomics of the Sigatoka disease complex on banana suggests a link between parallel evolutionary changes in Pseudocercospora fijiensis and Pseudocercospora eumusae and increased virulence on the banana host.</title>
        <authorList>
            <person name="Chang T.-C."/>
            <person name="Salvucci A."/>
            <person name="Crous P.W."/>
            <person name="Stergiopoulos I."/>
        </authorList>
    </citation>
    <scope>NUCLEOTIDE SEQUENCE [LARGE SCALE GENOMIC DNA]</scope>
    <source>
        <strain evidence="4 5">CBS 116634</strain>
    </source>
</reference>
<feature type="domain" description="Isochorismatase-like" evidence="3">
    <location>
        <begin position="29"/>
        <end position="208"/>
    </location>
</feature>
<evidence type="ECO:0000313" key="5">
    <source>
        <dbReference type="Proteomes" id="UP000073492"/>
    </source>
</evidence>
<dbReference type="Gene3D" id="3.40.50.850">
    <property type="entry name" value="Isochorismatase-like"/>
    <property type="match status" value="1"/>
</dbReference>
<evidence type="ECO:0000256" key="1">
    <source>
        <dbReference type="ARBA" id="ARBA00006336"/>
    </source>
</evidence>